<dbReference type="EMBL" id="AP025739">
    <property type="protein sequence ID" value="BDI34309.1"/>
    <property type="molecule type" value="Genomic_DNA"/>
</dbReference>
<dbReference type="InterPro" id="IPR032710">
    <property type="entry name" value="NTF2-like_dom_sf"/>
</dbReference>
<protein>
    <submittedName>
        <fullName evidence="1">Uncharacterized protein</fullName>
    </submittedName>
</protein>
<evidence type="ECO:0000313" key="1">
    <source>
        <dbReference type="EMBL" id="BDI34309.1"/>
    </source>
</evidence>
<dbReference type="KEGG" id="ccot:CCAX7_63600"/>
<dbReference type="SUPFAM" id="SSF54427">
    <property type="entry name" value="NTF2-like"/>
    <property type="match status" value="1"/>
</dbReference>
<proteinExistence type="predicted"/>
<evidence type="ECO:0000313" key="2">
    <source>
        <dbReference type="Proteomes" id="UP000287394"/>
    </source>
</evidence>
<dbReference type="AlphaFoldDB" id="A0A402CWY4"/>
<dbReference type="RefSeq" id="WP_119321839.1">
    <property type="nucleotide sequence ID" value="NZ_AP025739.1"/>
</dbReference>
<gene>
    <name evidence="1" type="ORF">CCAX7_63600</name>
</gene>
<dbReference type="Proteomes" id="UP000287394">
    <property type="component" value="Chromosome"/>
</dbReference>
<name>A0A402CWY4_9BACT</name>
<reference evidence="1 2" key="1">
    <citation type="journal article" date="2019" name="Int. J. Syst. Evol. Microbiol.">
        <title>Capsulimonas corticalis gen. nov., sp. nov., an aerobic capsulated bacterium, of a novel bacterial order, Capsulimonadales ord. nov., of the class Armatimonadia of the phylum Armatimonadetes.</title>
        <authorList>
            <person name="Li J."/>
            <person name="Kudo C."/>
            <person name="Tonouchi A."/>
        </authorList>
    </citation>
    <scope>NUCLEOTIDE SEQUENCE [LARGE SCALE GENOMIC DNA]</scope>
    <source>
        <strain evidence="1 2">AX-7</strain>
    </source>
</reference>
<keyword evidence="2" id="KW-1185">Reference proteome</keyword>
<organism evidence="1 2">
    <name type="scientific">Capsulimonas corticalis</name>
    <dbReference type="NCBI Taxonomy" id="2219043"/>
    <lineage>
        <taxon>Bacteria</taxon>
        <taxon>Bacillati</taxon>
        <taxon>Armatimonadota</taxon>
        <taxon>Armatimonadia</taxon>
        <taxon>Capsulimonadales</taxon>
        <taxon>Capsulimonadaceae</taxon>
        <taxon>Capsulimonas</taxon>
    </lineage>
</organism>
<sequence length="176" mass="19531">MNKFCSTVIFLACASTLAPVAHAVTVAEARQGVQAAIDKRIAARRQRDVAAYLSTFAPTWTLTNVSGATQTYAQMQKIMTARLSHLPLSQMYKMSWQMTSLTVSGNQAHATLAVQYAYPPRQTPKGTVYVYQNEVSDSIWEKSPTGWTQRSDQLLYDSKVFSKRALAAGERRTPGY</sequence>
<accession>A0A402CWY4</accession>
<dbReference type="Gene3D" id="3.10.450.50">
    <property type="match status" value="1"/>
</dbReference>